<name>G0P591_CAEBE</name>
<dbReference type="HOGENOM" id="CLU_2608140_0_0_1"/>
<dbReference type="EMBL" id="GL380077">
    <property type="protein sequence ID" value="EGT45372.1"/>
    <property type="molecule type" value="Genomic_DNA"/>
</dbReference>
<dbReference type="Proteomes" id="UP000008068">
    <property type="component" value="Unassembled WGS sequence"/>
</dbReference>
<protein>
    <submittedName>
        <fullName evidence="1">Uncharacterized protein</fullName>
    </submittedName>
</protein>
<evidence type="ECO:0000313" key="2">
    <source>
        <dbReference type="Proteomes" id="UP000008068"/>
    </source>
</evidence>
<proteinExistence type="predicted"/>
<dbReference type="STRING" id="135651.G0P591"/>
<sequence>MKLGGLNYRIDSTSVDEKTIVLGFATSQKPSGYDDTKLVAVGFASNCLDDTHKFLDGYKYVENEKDVYGKRLAGILKTV</sequence>
<accession>G0P591</accession>
<reference evidence="2" key="1">
    <citation type="submission" date="2011-07" db="EMBL/GenBank/DDBJ databases">
        <authorList>
            <consortium name="Caenorhabditis brenneri Sequencing and Analysis Consortium"/>
            <person name="Wilson R.K."/>
        </authorList>
    </citation>
    <scope>NUCLEOTIDE SEQUENCE [LARGE SCALE GENOMIC DNA]</scope>
    <source>
        <strain evidence="2">PB2801</strain>
    </source>
</reference>
<dbReference type="AlphaFoldDB" id="G0P591"/>
<keyword evidence="2" id="KW-1185">Reference proteome</keyword>
<dbReference type="InParanoid" id="G0P591"/>
<evidence type="ECO:0000313" key="1">
    <source>
        <dbReference type="EMBL" id="EGT45372.1"/>
    </source>
</evidence>
<organism evidence="2">
    <name type="scientific">Caenorhabditis brenneri</name>
    <name type="common">Nematode worm</name>
    <dbReference type="NCBI Taxonomy" id="135651"/>
    <lineage>
        <taxon>Eukaryota</taxon>
        <taxon>Metazoa</taxon>
        <taxon>Ecdysozoa</taxon>
        <taxon>Nematoda</taxon>
        <taxon>Chromadorea</taxon>
        <taxon>Rhabditida</taxon>
        <taxon>Rhabditina</taxon>
        <taxon>Rhabditomorpha</taxon>
        <taxon>Rhabditoidea</taxon>
        <taxon>Rhabditidae</taxon>
        <taxon>Peloderinae</taxon>
        <taxon>Caenorhabditis</taxon>
    </lineage>
</organism>
<gene>
    <name evidence="1" type="ORF">CAEBREN_04273</name>
</gene>
<dbReference type="eggNOG" id="KOG1041">
    <property type="taxonomic scope" value="Eukaryota"/>
</dbReference>